<evidence type="ECO:0000313" key="3">
    <source>
        <dbReference type="Proteomes" id="UP000316621"/>
    </source>
</evidence>
<dbReference type="EMBL" id="CM010717">
    <property type="protein sequence ID" value="RZC53800.1"/>
    <property type="molecule type" value="Genomic_DNA"/>
</dbReference>
<protein>
    <recommendedName>
        <fullName evidence="4">Secreted protein</fullName>
    </recommendedName>
</protein>
<evidence type="ECO:0000313" key="2">
    <source>
        <dbReference type="EMBL" id="RZC53800.1"/>
    </source>
</evidence>
<feature type="chain" id="PRO_5021284985" description="Secreted protein" evidence="1">
    <location>
        <begin position="19"/>
        <end position="67"/>
    </location>
</feature>
<dbReference type="Proteomes" id="UP000316621">
    <property type="component" value="Chromosome 3"/>
</dbReference>
<gene>
    <name evidence="2" type="ORF">C5167_012666</name>
</gene>
<proteinExistence type="predicted"/>
<accession>A0A4Y7J169</accession>
<evidence type="ECO:0008006" key="4">
    <source>
        <dbReference type="Google" id="ProtNLM"/>
    </source>
</evidence>
<feature type="signal peptide" evidence="1">
    <location>
        <begin position="1"/>
        <end position="18"/>
    </location>
</feature>
<name>A0A4Y7J169_PAPSO</name>
<keyword evidence="1" id="KW-0732">Signal</keyword>
<organism evidence="2 3">
    <name type="scientific">Papaver somniferum</name>
    <name type="common">Opium poppy</name>
    <dbReference type="NCBI Taxonomy" id="3469"/>
    <lineage>
        <taxon>Eukaryota</taxon>
        <taxon>Viridiplantae</taxon>
        <taxon>Streptophyta</taxon>
        <taxon>Embryophyta</taxon>
        <taxon>Tracheophyta</taxon>
        <taxon>Spermatophyta</taxon>
        <taxon>Magnoliopsida</taxon>
        <taxon>Ranunculales</taxon>
        <taxon>Papaveraceae</taxon>
        <taxon>Papaveroideae</taxon>
        <taxon>Papaver</taxon>
    </lineage>
</organism>
<keyword evidence="3" id="KW-1185">Reference proteome</keyword>
<dbReference type="AlphaFoldDB" id="A0A4Y7J169"/>
<reference evidence="2 3" key="1">
    <citation type="journal article" date="2018" name="Science">
        <title>The opium poppy genome and morphinan production.</title>
        <authorList>
            <person name="Guo L."/>
            <person name="Winzer T."/>
            <person name="Yang X."/>
            <person name="Li Y."/>
            <person name="Ning Z."/>
            <person name="He Z."/>
            <person name="Teodor R."/>
            <person name="Lu Y."/>
            <person name="Bowser T.A."/>
            <person name="Graham I.A."/>
            <person name="Ye K."/>
        </authorList>
    </citation>
    <scope>NUCLEOTIDE SEQUENCE [LARGE SCALE GENOMIC DNA]</scope>
    <source>
        <strain evidence="3">cv. HN1</strain>
        <tissue evidence="2">Leaves</tissue>
    </source>
</reference>
<sequence>MMDLVAGLSAIAVTATVAAPVKTHVASVVVAVLFQHANQAPVDVLATNLQNCSCFQCPREREDDVKY</sequence>
<evidence type="ECO:0000256" key="1">
    <source>
        <dbReference type="SAM" id="SignalP"/>
    </source>
</evidence>
<dbReference type="Gramene" id="RZC53800">
    <property type="protein sequence ID" value="RZC53800"/>
    <property type="gene ID" value="C5167_012666"/>
</dbReference>